<dbReference type="Pfam" id="PF01547">
    <property type="entry name" value="SBP_bac_1"/>
    <property type="match status" value="1"/>
</dbReference>
<comment type="caution">
    <text evidence="3">The sequence shown here is derived from an EMBL/GenBank/DDBJ whole genome shotgun (WGS) entry which is preliminary data.</text>
</comment>
<dbReference type="PANTHER" id="PTHR43649">
    <property type="entry name" value="ARABINOSE-BINDING PROTEIN-RELATED"/>
    <property type="match status" value="1"/>
</dbReference>
<keyword evidence="4" id="KW-1185">Reference proteome</keyword>
<dbReference type="Proteomes" id="UP001276854">
    <property type="component" value="Unassembled WGS sequence"/>
</dbReference>
<feature type="signal peptide" evidence="1">
    <location>
        <begin position="1"/>
        <end position="21"/>
    </location>
</feature>
<name>A0ABU4GLH9_9CLOT</name>
<dbReference type="PANTHER" id="PTHR43649:SF12">
    <property type="entry name" value="DIACETYLCHITOBIOSE BINDING PROTEIN DASA"/>
    <property type="match status" value="1"/>
</dbReference>
<sequence>MNKIKKIAAALLTVSMAVGLAGCGSSKDGGGNTTESNAASNGNYDKIVYSYATFNNIPDSDTLDTVEEAINTITREKIGVEVELMPVSIFEYSSNISLGLQGGDQIDVFQSLGDFNTCIASNMAYDLTDIIDNSAPEAKALLGDKFLRSCTKDGSLYAIPTYKPYALTPMIIYRQDIADELGIDMTQVKNIYDLTAVLKQVKAKYPDMTPLIPAQSGDSGMGRALGNVDYLTDDLRAPKGVLIGDDTTVTDLYNTEEFAKLCDLTRTWYNEDLIMRDAATTTSTATELMSSGNSFCYIASYSYPEEDTAASLAAQCGNMDLGAVKIGEAYLGTDSINSVSWMVSSTSKVPEAALKFINLTFTDKEIVNLLIYGIEGRDYVKDADGYVSYPEGKDAASVPYTAQLSCGTLGNYFIMYPMVGTSKESLAWEEEQNVKAKTSPAMGFTFDSSEVKTEYTAVSNIISQYLPGLSCGSVDPTTVLPEFIEKLNASGYEKIINAKQEQLDKWMAGK</sequence>
<protein>
    <submittedName>
        <fullName evidence="3">ABC transporter substrate-binding protein</fullName>
    </submittedName>
</protein>
<dbReference type="InterPro" id="IPR022627">
    <property type="entry name" value="DUF3502"/>
</dbReference>
<dbReference type="InterPro" id="IPR050490">
    <property type="entry name" value="Bact_solute-bd_prot1"/>
</dbReference>
<evidence type="ECO:0000313" key="4">
    <source>
        <dbReference type="Proteomes" id="UP001276854"/>
    </source>
</evidence>
<dbReference type="InterPro" id="IPR006059">
    <property type="entry name" value="SBP"/>
</dbReference>
<dbReference type="PROSITE" id="PS51257">
    <property type="entry name" value="PROKAR_LIPOPROTEIN"/>
    <property type="match status" value="1"/>
</dbReference>
<dbReference type="Gene3D" id="3.40.190.10">
    <property type="entry name" value="Periplasmic binding protein-like II"/>
    <property type="match status" value="1"/>
</dbReference>
<feature type="chain" id="PRO_5046354195" evidence="1">
    <location>
        <begin position="22"/>
        <end position="510"/>
    </location>
</feature>
<dbReference type="Pfam" id="PF12010">
    <property type="entry name" value="DUF3502"/>
    <property type="match status" value="1"/>
</dbReference>
<feature type="domain" description="DUF3502" evidence="2">
    <location>
        <begin position="440"/>
        <end position="507"/>
    </location>
</feature>
<dbReference type="EMBL" id="JAWONS010000216">
    <property type="protein sequence ID" value="MDW2798466.1"/>
    <property type="molecule type" value="Genomic_DNA"/>
</dbReference>
<evidence type="ECO:0000259" key="2">
    <source>
        <dbReference type="Pfam" id="PF12010"/>
    </source>
</evidence>
<dbReference type="RefSeq" id="WP_318064703.1">
    <property type="nucleotide sequence ID" value="NZ_JAWONS010000216.1"/>
</dbReference>
<accession>A0ABU4GLH9</accession>
<organism evidence="3 4">
    <name type="scientific">Clostridium boliviensis</name>
    <dbReference type="NCBI Taxonomy" id="318465"/>
    <lineage>
        <taxon>Bacteria</taxon>
        <taxon>Bacillati</taxon>
        <taxon>Bacillota</taxon>
        <taxon>Clostridia</taxon>
        <taxon>Eubacteriales</taxon>
        <taxon>Clostridiaceae</taxon>
        <taxon>Clostridium</taxon>
    </lineage>
</organism>
<proteinExistence type="predicted"/>
<reference evidence="3 4" key="1">
    <citation type="submission" date="2023-10" db="EMBL/GenBank/DDBJ databases">
        <title>A novel Glycoside Hydrolase 43-Like Enzyme from Clostrdium boliviensis is an Endo-xylanase, and a Candidate for Xylooligosaccharides Production from Different Xylan Substrates.</title>
        <authorList>
            <person name="Alvarez M.T."/>
            <person name="Rocabado-Villegas L.R."/>
            <person name="Salas-Veizaga D.M."/>
            <person name="Linares-Pasten J.A."/>
            <person name="Gudmundsdottir E.E."/>
            <person name="Hreggvidsson G.O."/>
            <person name="Adlercreutz P."/>
            <person name="Nordberg Karlsson E."/>
        </authorList>
    </citation>
    <scope>NUCLEOTIDE SEQUENCE [LARGE SCALE GENOMIC DNA]</scope>
    <source>
        <strain evidence="3 4">E-1</strain>
    </source>
</reference>
<dbReference type="SUPFAM" id="SSF53850">
    <property type="entry name" value="Periplasmic binding protein-like II"/>
    <property type="match status" value="1"/>
</dbReference>
<evidence type="ECO:0000256" key="1">
    <source>
        <dbReference type="SAM" id="SignalP"/>
    </source>
</evidence>
<evidence type="ECO:0000313" key="3">
    <source>
        <dbReference type="EMBL" id="MDW2798466.1"/>
    </source>
</evidence>
<gene>
    <name evidence="3" type="ORF">RZO55_12860</name>
</gene>
<keyword evidence="1" id="KW-0732">Signal</keyword>